<protein>
    <recommendedName>
        <fullName evidence="4">DUF5313 domain-containing protein</fullName>
    </recommendedName>
</protein>
<dbReference type="RefSeq" id="WP_236808241.1">
    <property type="nucleotide sequence ID" value="NZ_CP015163.1"/>
</dbReference>
<keyword evidence="1" id="KW-1133">Transmembrane helix</keyword>
<feature type="transmembrane region" description="Helical" evidence="1">
    <location>
        <begin position="69"/>
        <end position="90"/>
    </location>
</feature>
<dbReference type="InterPro" id="IPR035197">
    <property type="entry name" value="DUF5313"/>
</dbReference>
<dbReference type="Proteomes" id="UP000250434">
    <property type="component" value="Chromosome"/>
</dbReference>
<dbReference type="EMBL" id="CP015163">
    <property type="protein sequence ID" value="AXB45266.1"/>
    <property type="molecule type" value="Genomic_DNA"/>
</dbReference>
<feature type="transmembrane region" description="Helical" evidence="1">
    <location>
        <begin position="40"/>
        <end position="63"/>
    </location>
</feature>
<dbReference type="KEGG" id="aab:A4R43_24490"/>
<keyword evidence="1" id="KW-0472">Membrane</keyword>
<organism evidence="2 3">
    <name type="scientific">Amycolatopsis albispora</name>
    <dbReference type="NCBI Taxonomy" id="1804986"/>
    <lineage>
        <taxon>Bacteria</taxon>
        <taxon>Bacillati</taxon>
        <taxon>Actinomycetota</taxon>
        <taxon>Actinomycetes</taxon>
        <taxon>Pseudonocardiales</taxon>
        <taxon>Pseudonocardiaceae</taxon>
        <taxon>Amycolatopsis</taxon>
    </lineage>
</organism>
<reference evidence="2 3" key="1">
    <citation type="submission" date="2016-04" db="EMBL/GenBank/DDBJ databases">
        <title>Complete genome sequence and analysis of deep-sea sediment isolate, Amycolatopsis sp. WP1.</title>
        <authorList>
            <person name="Wang H."/>
            <person name="Chen S."/>
            <person name="Wu Q."/>
        </authorList>
    </citation>
    <scope>NUCLEOTIDE SEQUENCE [LARGE SCALE GENOMIC DNA]</scope>
    <source>
        <strain evidence="2 3">WP1</strain>
    </source>
</reference>
<dbReference type="AlphaFoldDB" id="A0A344LB42"/>
<dbReference type="Pfam" id="PF17240">
    <property type="entry name" value="DUF5313"/>
    <property type="match status" value="1"/>
</dbReference>
<accession>A0A344LB42</accession>
<evidence type="ECO:0000313" key="3">
    <source>
        <dbReference type="Proteomes" id="UP000250434"/>
    </source>
</evidence>
<keyword evidence="1" id="KW-0812">Transmembrane</keyword>
<sequence length="126" mass="14269">MGSIRRRRPNPFLWLYYQYGGRLSNAYRAWVLHDSACRTWLLRVVLCALVHLAPVMAGLALFLRAVLGGPWALVLGSLLLGVLVYLRFVLTLAQDSTDSRLTRYGYPAGYGTAIRAQAEQERDTRR</sequence>
<evidence type="ECO:0000313" key="2">
    <source>
        <dbReference type="EMBL" id="AXB45266.1"/>
    </source>
</evidence>
<name>A0A344LB42_9PSEU</name>
<proteinExistence type="predicted"/>
<gene>
    <name evidence="2" type="ORF">A4R43_24490</name>
</gene>
<evidence type="ECO:0008006" key="4">
    <source>
        <dbReference type="Google" id="ProtNLM"/>
    </source>
</evidence>
<evidence type="ECO:0000256" key="1">
    <source>
        <dbReference type="SAM" id="Phobius"/>
    </source>
</evidence>
<keyword evidence="3" id="KW-1185">Reference proteome</keyword>